<accession>A0A931AX21</accession>
<protein>
    <submittedName>
        <fullName evidence="1">Uncharacterized protein</fullName>
    </submittedName>
</protein>
<dbReference type="AlphaFoldDB" id="A0A931AX21"/>
<reference evidence="1" key="1">
    <citation type="submission" date="2020-11" db="EMBL/GenBank/DDBJ databases">
        <title>Isolation and identification of active actinomycetes.</title>
        <authorList>
            <person name="Yu B."/>
        </authorList>
    </citation>
    <scope>NUCLEOTIDE SEQUENCE</scope>
    <source>
        <strain evidence="1">NEAU-YB345</strain>
    </source>
</reference>
<evidence type="ECO:0000313" key="2">
    <source>
        <dbReference type="Proteomes" id="UP000657385"/>
    </source>
</evidence>
<comment type="caution">
    <text evidence="1">The sequence shown here is derived from an EMBL/GenBank/DDBJ whole genome shotgun (WGS) entry which is preliminary data.</text>
</comment>
<dbReference type="Proteomes" id="UP000657385">
    <property type="component" value="Unassembled WGS sequence"/>
</dbReference>
<evidence type="ECO:0000313" key="1">
    <source>
        <dbReference type="EMBL" id="MBF9066444.1"/>
    </source>
</evidence>
<organism evidence="1 2">
    <name type="scientific">Streptacidiphilus fuscans</name>
    <dbReference type="NCBI Taxonomy" id="2789292"/>
    <lineage>
        <taxon>Bacteria</taxon>
        <taxon>Bacillati</taxon>
        <taxon>Actinomycetota</taxon>
        <taxon>Actinomycetes</taxon>
        <taxon>Kitasatosporales</taxon>
        <taxon>Streptomycetaceae</taxon>
        <taxon>Streptacidiphilus</taxon>
    </lineage>
</organism>
<proteinExistence type="predicted"/>
<sequence>MLPTSLRDQLDILDQRAADLETARRLLRRTIAVTEDAEDAARVELAEAVDACAAALGQSRNVIGGHLVGD</sequence>
<dbReference type="EMBL" id="JADPRT010000001">
    <property type="protein sequence ID" value="MBF9066444.1"/>
    <property type="molecule type" value="Genomic_DNA"/>
</dbReference>
<name>A0A931AX21_9ACTN</name>
<keyword evidence="2" id="KW-1185">Reference proteome</keyword>
<dbReference type="RefSeq" id="WP_196191649.1">
    <property type="nucleotide sequence ID" value="NZ_JADPRT010000001.1"/>
</dbReference>
<gene>
    <name evidence="1" type="ORF">I2501_00150</name>
</gene>